<evidence type="ECO:0000256" key="11">
    <source>
        <dbReference type="ARBA" id="ARBA00022741"/>
    </source>
</evidence>
<evidence type="ECO:0000256" key="17">
    <source>
        <dbReference type="ARBA" id="ARBA00049161"/>
    </source>
</evidence>
<dbReference type="Gene3D" id="3.40.1190.10">
    <property type="entry name" value="Mur-like, catalytic domain"/>
    <property type="match status" value="1"/>
</dbReference>
<keyword evidence="13" id="KW-0460">Magnesium</keyword>
<evidence type="ECO:0000256" key="12">
    <source>
        <dbReference type="ARBA" id="ARBA00022840"/>
    </source>
</evidence>
<comment type="similarity">
    <text evidence="4 18">Belongs to the folylpolyglutamate synthase family.</text>
</comment>
<name>A0ABD4EDS0_STALU</name>
<comment type="cofactor">
    <cofactor evidence="1">
        <name>Mg(2+)</name>
        <dbReference type="ChEBI" id="CHEBI:18420"/>
    </cofactor>
</comment>
<comment type="catalytic activity">
    <reaction evidence="16">
        <text>(6S)-5,6,7,8-tetrahydrofolyl-(gamma-L-Glu)(n) + L-glutamate + ATP = (6S)-5,6,7,8-tetrahydrofolyl-(gamma-L-Glu)(n+1) + ADP + phosphate + H(+)</text>
        <dbReference type="Rhea" id="RHEA:10580"/>
        <dbReference type="Rhea" id="RHEA-COMP:14738"/>
        <dbReference type="Rhea" id="RHEA-COMP:14740"/>
        <dbReference type="ChEBI" id="CHEBI:15378"/>
        <dbReference type="ChEBI" id="CHEBI:29985"/>
        <dbReference type="ChEBI" id="CHEBI:30616"/>
        <dbReference type="ChEBI" id="CHEBI:43474"/>
        <dbReference type="ChEBI" id="CHEBI:141005"/>
        <dbReference type="ChEBI" id="CHEBI:456216"/>
        <dbReference type="EC" id="6.3.2.17"/>
    </reaction>
</comment>
<dbReference type="PANTHER" id="PTHR11136:SF0">
    <property type="entry name" value="DIHYDROFOLATE SYNTHETASE-RELATED"/>
    <property type="match status" value="1"/>
</dbReference>
<evidence type="ECO:0000313" key="21">
    <source>
        <dbReference type="EMBL" id="KXA37057.1"/>
    </source>
</evidence>
<dbReference type="AlphaFoldDB" id="A0ABD4EDS0"/>
<organism evidence="21 22">
    <name type="scientific">Staphylococcus lugdunensis</name>
    <dbReference type="NCBI Taxonomy" id="28035"/>
    <lineage>
        <taxon>Bacteria</taxon>
        <taxon>Bacillati</taxon>
        <taxon>Bacillota</taxon>
        <taxon>Bacilli</taxon>
        <taxon>Bacillales</taxon>
        <taxon>Staphylococcaceae</taxon>
        <taxon>Staphylococcus</taxon>
    </lineage>
</organism>
<dbReference type="InterPro" id="IPR001645">
    <property type="entry name" value="Folylpolyglutamate_synth"/>
</dbReference>
<comment type="pathway">
    <text evidence="3">Cofactor biosynthesis; tetrahydrofolylpolyglutamate biosynthesis.</text>
</comment>
<dbReference type="PANTHER" id="PTHR11136">
    <property type="entry name" value="FOLYLPOLYGLUTAMATE SYNTHASE-RELATED"/>
    <property type="match status" value="1"/>
</dbReference>
<dbReference type="InterPro" id="IPR013221">
    <property type="entry name" value="Mur_ligase_cen"/>
</dbReference>
<evidence type="ECO:0000256" key="15">
    <source>
        <dbReference type="ARBA" id="ARBA00030592"/>
    </source>
</evidence>
<dbReference type="InterPro" id="IPR004101">
    <property type="entry name" value="Mur_ligase_C"/>
</dbReference>
<evidence type="ECO:0000256" key="13">
    <source>
        <dbReference type="ARBA" id="ARBA00022842"/>
    </source>
</evidence>
<dbReference type="GO" id="GO:0046872">
    <property type="term" value="F:metal ion binding"/>
    <property type="evidence" value="ECO:0007669"/>
    <property type="project" value="UniProtKB-KW"/>
</dbReference>
<keyword evidence="12 18" id="KW-0067">ATP-binding</keyword>
<feature type="domain" description="Mur ligase central" evidence="20">
    <location>
        <begin position="138"/>
        <end position="268"/>
    </location>
</feature>
<feature type="domain" description="Mur ligase C-terminal" evidence="19">
    <location>
        <begin position="296"/>
        <end position="396"/>
    </location>
</feature>
<evidence type="ECO:0000256" key="2">
    <source>
        <dbReference type="ARBA" id="ARBA00004799"/>
    </source>
</evidence>
<sequence length="426" mass="48213">MMNYLDSLYWIHERTKFGIKPGVKRMEWMLAQFNNPQHNIRGIHVGGTNGKGSTVAYLRSALASNGYEVGTFTSPFIESFNERISLNGVPISDDEIVALVERVKPISEAMDRDTDLGVATEFEIITTMMFLYFGEIHPVDFVVIEAGLGIKNDSTNVFNPIISILTSIGLDHTDILGNTYLDIAKDKGAIIKPNIPVIYAVKNDEALKYIRDLAVSENAKPIELEREIIIVSEDDEFTYRYKSYELETIILNMLGEHQKENAALAITALIELNEAGLIELDFNKMIDAIESVTWTGRIEQVKEEPLMIIDGAHNNESIEALIETVKTYYNKEKMDILFSAIKGKPIASMMNKLKEIADVFYFTEFDFPKAITADEFKDLIQDITVEYIQDYHSFINNYSGKGLLITGSLYFISEVKDNVEFVEIDK</sequence>
<reference evidence="21 22" key="1">
    <citation type="submission" date="2016-01" db="EMBL/GenBank/DDBJ databases">
        <authorList>
            <person name="Mitreva M."/>
            <person name="Pepin K.H."/>
            <person name="Mihindukulasuriya K.A."/>
            <person name="Fulton R."/>
            <person name="Fronick C."/>
            <person name="O'Laughlin M."/>
            <person name="Miner T."/>
            <person name="Herter B."/>
            <person name="Rosa B.A."/>
            <person name="Cordes M."/>
            <person name="Tomlinson C."/>
            <person name="Wollam A."/>
            <person name="Palsikar V.B."/>
            <person name="Mardis E.R."/>
            <person name="Wilson R.K."/>
        </authorList>
    </citation>
    <scope>NUCLEOTIDE SEQUENCE [LARGE SCALE GENOMIC DNA]</scope>
    <source>
        <strain evidence="21 22">MJR7738</strain>
    </source>
</reference>
<comment type="subunit">
    <text evidence="5">Monomer.</text>
</comment>
<dbReference type="GO" id="GO:0005524">
    <property type="term" value="F:ATP binding"/>
    <property type="evidence" value="ECO:0007669"/>
    <property type="project" value="UniProtKB-KW"/>
</dbReference>
<dbReference type="FunFam" id="3.40.1190.10:FF:000004">
    <property type="entry name" value="Dihydrofolate synthase/folylpolyglutamate synthase"/>
    <property type="match status" value="1"/>
</dbReference>
<accession>A0ABD4EDS0</accession>
<dbReference type="SUPFAM" id="SSF53623">
    <property type="entry name" value="MurD-like peptide ligases, catalytic domain"/>
    <property type="match status" value="1"/>
</dbReference>
<evidence type="ECO:0000256" key="6">
    <source>
        <dbReference type="ARBA" id="ARBA00013023"/>
    </source>
</evidence>
<evidence type="ECO:0000256" key="3">
    <source>
        <dbReference type="ARBA" id="ARBA00005150"/>
    </source>
</evidence>
<dbReference type="SUPFAM" id="SSF53244">
    <property type="entry name" value="MurD-like peptide ligases, peptide-binding domain"/>
    <property type="match status" value="1"/>
</dbReference>
<dbReference type="GO" id="GO:0004326">
    <property type="term" value="F:tetrahydrofolylpolyglutamate synthase activity"/>
    <property type="evidence" value="ECO:0007669"/>
    <property type="project" value="UniProtKB-EC"/>
</dbReference>
<dbReference type="GO" id="GO:0008841">
    <property type="term" value="F:dihydrofolate synthase activity"/>
    <property type="evidence" value="ECO:0007669"/>
    <property type="project" value="UniProtKB-EC"/>
</dbReference>
<comment type="catalytic activity">
    <reaction evidence="17">
        <text>7,8-dihydropteroate + L-glutamate + ATP = 7,8-dihydrofolate + ADP + phosphate + H(+)</text>
        <dbReference type="Rhea" id="RHEA:23584"/>
        <dbReference type="ChEBI" id="CHEBI:15378"/>
        <dbReference type="ChEBI" id="CHEBI:17839"/>
        <dbReference type="ChEBI" id="CHEBI:29985"/>
        <dbReference type="ChEBI" id="CHEBI:30616"/>
        <dbReference type="ChEBI" id="CHEBI:43474"/>
        <dbReference type="ChEBI" id="CHEBI:57451"/>
        <dbReference type="ChEBI" id="CHEBI:456216"/>
        <dbReference type="EC" id="6.3.2.12"/>
    </reaction>
</comment>
<evidence type="ECO:0000256" key="5">
    <source>
        <dbReference type="ARBA" id="ARBA00011245"/>
    </source>
</evidence>
<proteinExistence type="inferred from homology"/>
<evidence type="ECO:0000313" key="22">
    <source>
        <dbReference type="Proteomes" id="UP000070063"/>
    </source>
</evidence>
<evidence type="ECO:0000259" key="20">
    <source>
        <dbReference type="Pfam" id="PF08245"/>
    </source>
</evidence>
<evidence type="ECO:0000256" key="9">
    <source>
        <dbReference type="ARBA" id="ARBA00022598"/>
    </source>
</evidence>
<evidence type="ECO:0000256" key="7">
    <source>
        <dbReference type="ARBA" id="ARBA00013025"/>
    </source>
</evidence>
<evidence type="ECO:0000256" key="10">
    <source>
        <dbReference type="ARBA" id="ARBA00022723"/>
    </source>
</evidence>
<evidence type="ECO:0000256" key="18">
    <source>
        <dbReference type="PIRNR" id="PIRNR001563"/>
    </source>
</evidence>
<dbReference type="EC" id="6.3.2.17" evidence="7"/>
<evidence type="ECO:0000256" key="14">
    <source>
        <dbReference type="ARBA" id="ARBA00022909"/>
    </source>
</evidence>
<evidence type="ECO:0000256" key="1">
    <source>
        <dbReference type="ARBA" id="ARBA00001946"/>
    </source>
</evidence>
<keyword evidence="9 18" id="KW-0436">Ligase</keyword>
<dbReference type="Proteomes" id="UP000070063">
    <property type="component" value="Unassembled WGS sequence"/>
</dbReference>
<dbReference type="Pfam" id="PF08245">
    <property type="entry name" value="Mur_ligase_M"/>
    <property type="match status" value="1"/>
</dbReference>
<dbReference type="InterPro" id="IPR036565">
    <property type="entry name" value="Mur-like_cat_sf"/>
</dbReference>
<evidence type="ECO:0000256" key="4">
    <source>
        <dbReference type="ARBA" id="ARBA00008276"/>
    </source>
</evidence>
<dbReference type="InterPro" id="IPR036615">
    <property type="entry name" value="Mur_ligase_C_dom_sf"/>
</dbReference>
<evidence type="ECO:0000259" key="19">
    <source>
        <dbReference type="Pfam" id="PF02875"/>
    </source>
</evidence>
<keyword evidence="11 18" id="KW-0547">Nucleotide-binding</keyword>
<dbReference type="GO" id="GO:0046656">
    <property type="term" value="P:folic acid biosynthetic process"/>
    <property type="evidence" value="ECO:0007669"/>
    <property type="project" value="UniProtKB-KW"/>
</dbReference>
<protein>
    <recommendedName>
        <fullName evidence="8">Dihydrofolate synthase/folylpolyglutamate synthase</fullName>
        <ecNumber evidence="6">6.3.2.12</ecNumber>
        <ecNumber evidence="7">6.3.2.17</ecNumber>
    </recommendedName>
    <alternativeName>
        <fullName evidence="15">Tetrahydrofolylpolyglutamate synthase</fullName>
    </alternativeName>
</protein>
<evidence type="ECO:0000256" key="16">
    <source>
        <dbReference type="ARBA" id="ARBA00047493"/>
    </source>
</evidence>
<gene>
    <name evidence="21" type="ORF">HMPREF3225_02011</name>
</gene>
<evidence type="ECO:0000256" key="8">
    <source>
        <dbReference type="ARBA" id="ARBA00019357"/>
    </source>
</evidence>
<dbReference type="EMBL" id="LRQI01000079">
    <property type="protein sequence ID" value="KXA37057.1"/>
    <property type="molecule type" value="Genomic_DNA"/>
</dbReference>
<dbReference type="Pfam" id="PF02875">
    <property type="entry name" value="Mur_ligase_C"/>
    <property type="match status" value="1"/>
</dbReference>
<dbReference type="NCBIfam" id="TIGR01499">
    <property type="entry name" value="folC"/>
    <property type="match status" value="1"/>
</dbReference>
<comment type="caution">
    <text evidence="21">The sequence shown here is derived from an EMBL/GenBank/DDBJ whole genome shotgun (WGS) entry which is preliminary data.</text>
</comment>
<keyword evidence="14" id="KW-0289">Folate biosynthesis</keyword>
<dbReference type="EC" id="6.3.2.12" evidence="6"/>
<comment type="pathway">
    <text evidence="2">Cofactor biosynthesis; tetrahydrofolate biosynthesis; 7,8-dihydrofolate from 2-amino-4-hydroxy-6-hydroxymethyl-7,8-dihydropteridine diphosphate and 4-aminobenzoate: step 2/2.</text>
</comment>
<keyword evidence="10" id="KW-0479">Metal-binding</keyword>
<dbReference type="Gene3D" id="3.90.190.20">
    <property type="entry name" value="Mur ligase, C-terminal domain"/>
    <property type="match status" value="1"/>
</dbReference>
<dbReference type="PIRSF" id="PIRSF001563">
    <property type="entry name" value="Folylpolyglu_synth"/>
    <property type="match status" value="1"/>
</dbReference>